<dbReference type="InterPro" id="IPR004843">
    <property type="entry name" value="Calcineurin-like_PHP"/>
</dbReference>
<dbReference type="eggNOG" id="COG0737">
    <property type="taxonomic scope" value="Bacteria"/>
</dbReference>
<feature type="domain" description="Calcineurin-like phosphoesterase" evidence="3">
    <location>
        <begin position="36"/>
        <end position="289"/>
    </location>
</feature>
<evidence type="ECO:0000259" key="3">
    <source>
        <dbReference type="Pfam" id="PF00149"/>
    </source>
</evidence>
<dbReference type="GO" id="GO:0008253">
    <property type="term" value="F:5'-nucleotidase activity"/>
    <property type="evidence" value="ECO:0007669"/>
    <property type="project" value="TreeGrafter"/>
</dbReference>
<dbReference type="SUPFAM" id="SSF56300">
    <property type="entry name" value="Metallo-dependent phosphatases"/>
    <property type="match status" value="1"/>
</dbReference>
<dbReference type="GO" id="GO:0030288">
    <property type="term" value="C:outer membrane-bounded periplasmic space"/>
    <property type="evidence" value="ECO:0007669"/>
    <property type="project" value="TreeGrafter"/>
</dbReference>
<dbReference type="GO" id="GO:0009166">
    <property type="term" value="P:nucleotide catabolic process"/>
    <property type="evidence" value="ECO:0007669"/>
    <property type="project" value="InterPro"/>
</dbReference>
<reference evidence="5 6" key="1">
    <citation type="journal article" date="2011" name="J. Bacteriol.">
        <title>Draft genome sequence of the polycyclic aromatic hydrocarbon-degrading, genetically engineered bioluminescent bioreporter Pseudomonas fluorescens HK44.</title>
        <authorList>
            <person name="Chauhan A."/>
            <person name="Layton A.C."/>
            <person name="Williams D.E."/>
            <person name="Smartt A.E."/>
            <person name="Ripp S."/>
            <person name="Karpinets T.V."/>
            <person name="Brown S.D."/>
            <person name="Sayler G.S."/>
        </authorList>
    </citation>
    <scope>NUCLEOTIDE SEQUENCE [LARGE SCALE GENOMIC DNA]</scope>
    <source>
        <strain evidence="5 6">HK44</strain>
    </source>
</reference>
<keyword evidence="1 2" id="KW-0732">Signal</keyword>
<dbReference type="RefSeq" id="WP_019691936.1">
    <property type="nucleotide sequence ID" value="NZ_AFOY02000009.1"/>
</dbReference>
<dbReference type="Proteomes" id="UP000022611">
    <property type="component" value="Unassembled WGS sequence"/>
</dbReference>
<dbReference type="InterPro" id="IPR036907">
    <property type="entry name" value="5'-Nucleotdase_C_sf"/>
</dbReference>
<dbReference type="Gene3D" id="3.90.780.10">
    <property type="entry name" value="5'-Nucleotidase, C-terminal domain"/>
    <property type="match status" value="1"/>
</dbReference>
<dbReference type="PANTHER" id="PTHR11575:SF24">
    <property type="entry name" value="5'-NUCLEOTIDASE"/>
    <property type="match status" value="1"/>
</dbReference>
<dbReference type="EMBL" id="AFOY02000009">
    <property type="protein sequence ID" value="EXF94922.1"/>
    <property type="molecule type" value="Genomic_DNA"/>
</dbReference>
<dbReference type="PANTHER" id="PTHR11575">
    <property type="entry name" value="5'-NUCLEOTIDASE-RELATED"/>
    <property type="match status" value="1"/>
</dbReference>
<comment type="caution">
    <text evidence="5">The sequence shown here is derived from an EMBL/GenBank/DDBJ whole genome shotgun (WGS) entry which is preliminary data.</text>
</comment>
<dbReference type="Pfam" id="PF00149">
    <property type="entry name" value="Metallophos"/>
    <property type="match status" value="1"/>
</dbReference>
<organism evidence="5 6">
    <name type="scientific">Pseudomonas fluorescens HK44</name>
    <dbReference type="NCBI Taxonomy" id="1042209"/>
    <lineage>
        <taxon>Bacteria</taxon>
        <taxon>Pseudomonadati</taxon>
        <taxon>Pseudomonadota</taxon>
        <taxon>Gammaproteobacteria</taxon>
        <taxon>Pseudomonadales</taxon>
        <taxon>Pseudomonadaceae</taxon>
        <taxon>Pseudomonas</taxon>
    </lineage>
</organism>
<evidence type="ECO:0000313" key="5">
    <source>
        <dbReference type="EMBL" id="EXF94922.1"/>
    </source>
</evidence>
<accession>A0A010TCC8</accession>
<dbReference type="PROSITE" id="PS51257">
    <property type="entry name" value="PROKAR_LIPOPROTEIN"/>
    <property type="match status" value="1"/>
</dbReference>
<dbReference type="AlphaFoldDB" id="A0A010TCC8"/>
<gene>
    <name evidence="5" type="ORF">HK44_028765</name>
</gene>
<name>A0A010TCC8_PSEFL</name>
<proteinExistence type="inferred from homology"/>
<feature type="chain" id="PRO_5005100726" evidence="2">
    <location>
        <begin position="27"/>
        <end position="566"/>
    </location>
</feature>
<evidence type="ECO:0000256" key="1">
    <source>
        <dbReference type="ARBA" id="ARBA00022729"/>
    </source>
</evidence>
<dbReference type="OrthoDB" id="9803927at2"/>
<feature type="signal peptide" evidence="2">
    <location>
        <begin position="1"/>
        <end position="26"/>
    </location>
</feature>
<dbReference type="PATRIC" id="fig|1042209.11.peg.2330"/>
<dbReference type="InterPro" id="IPR006179">
    <property type="entry name" value="5_nucleotidase/apyrase"/>
</dbReference>
<dbReference type="Pfam" id="PF02872">
    <property type="entry name" value="5_nucleotid_C"/>
    <property type="match status" value="1"/>
</dbReference>
<dbReference type="GO" id="GO:0008768">
    <property type="term" value="F:UDP-sugar diphosphatase activity"/>
    <property type="evidence" value="ECO:0007669"/>
    <property type="project" value="TreeGrafter"/>
</dbReference>
<dbReference type="GO" id="GO:0000166">
    <property type="term" value="F:nucleotide binding"/>
    <property type="evidence" value="ECO:0007669"/>
    <property type="project" value="UniProtKB-KW"/>
</dbReference>
<dbReference type="InterPro" id="IPR029052">
    <property type="entry name" value="Metallo-depent_PP-like"/>
</dbReference>
<feature type="domain" description="5'-Nucleotidase C-terminal" evidence="4">
    <location>
        <begin position="365"/>
        <end position="524"/>
    </location>
</feature>
<dbReference type="SUPFAM" id="SSF55816">
    <property type="entry name" value="5'-nucleotidase (syn. UDP-sugar hydrolase), C-terminal domain"/>
    <property type="match status" value="1"/>
</dbReference>
<comment type="similarity">
    <text evidence="2">Belongs to the 5'-nucleotidase family.</text>
</comment>
<evidence type="ECO:0000259" key="4">
    <source>
        <dbReference type="Pfam" id="PF02872"/>
    </source>
</evidence>
<sequence length="566" mass="60579">MTRHSLPRLLSAVALAIAALGGCTHVQPPAPPVAVNIVAINDLHGYLQANPYSFRDSTAADGVHVLKAGGIATLGGMLTQLRKDDPQLLFIGAGDLVGGSPPLSAMWADEPTLEALRYMDMKLSAIGNHELDNGKAEFLRQLNGGCESTRPTRACQFRARYPGSGFPYLAANLIDTDTGKTLLPPYRIEEVKGQKIAFVGAVLRDVASVVSAKGLQGLRTEDEADSINRLIPELNRQGVNAIVAVIHQGGSTPEPYDKQDCSQLSGDIVEVAKRLDPAVDVLISGHSHQGYLCKVGPLLVTQGSSYGHLMTRLTLDVTPGQHRVTGIHATNLLADPAHYPADPQMLALQREVEARSNNILLKPVGAIAASPITRRANAAGEAPLGDLIADAQLAAGAAHGAQIAFMNSGGIRGDLALEPGLKRLNYGQLATVQPFNNTLIAFDLKGRQLEQLLNQQWKTAGDFNALQVSRGFSYRWDSTRPLGSRVIPGSVRLNGKPVQPERNYRLVVNGFLADGGDRFSLFKQGINRSDLGVTDLDSLIDYLHRMEQQGKPVGSAKSAGRIVKVK</sequence>
<dbReference type="InterPro" id="IPR008334">
    <property type="entry name" value="5'-Nucleotdase_C"/>
</dbReference>
<keyword evidence="2" id="KW-0378">Hydrolase</keyword>
<evidence type="ECO:0000256" key="2">
    <source>
        <dbReference type="RuleBase" id="RU362119"/>
    </source>
</evidence>
<evidence type="ECO:0000313" key="6">
    <source>
        <dbReference type="Proteomes" id="UP000022611"/>
    </source>
</evidence>
<dbReference type="PRINTS" id="PR01607">
    <property type="entry name" value="APYRASEFAMLY"/>
</dbReference>
<protein>
    <submittedName>
        <fullName evidence="5">5'-nucleotidase</fullName>
    </submittedName>
</protein>
<keyword evidence="2" id="KW-0547">Nucleotide-binding</keyword>
<dbReference type="HOGENOM" id="CLU_005854_5_2_6"/>
<dbReference type="Gene3D" id="3.60.21.10">
    <property type="match status" value="1"/>
</dbReference>